<dbReference type="InterPro" id="IPR036056">
    <property type="entry name" value="Fibrinogen-like_C"/>
</dbReference>
<dbReference type="PROSITE" id="PS00514">
    <property type="entry name" value="FIBRINOGEN_C_1"/>
    <property type="match status" value="1"/>
</dbReference>
<evidence type="ECO:0000256" key="2">
    <source>
        <dbReference type="SAM" id="SignalP"/>
    </source>
</evidence>
<feature type="chain" id="PRO_5012699981" evidence="2">
    <location>
        <begin position="21"/>
        <end position="385"/>
    </location>
</feature>
<feature type="signal peptide" evidence="2">
    <location>
        <begin position="1"/>
        <end position="20"/>
    </location>
</feature>
<evidence type="ECO:0000313" key="5">
    <source>
        <dbReference type="Proteomes" id="UP000076420"/>
    </source>
</evidence>
<dbReference type="VEuPathDB" id="VectorBase:BGLAX_049460"/>
<dbReference type="EnsemblMetazoa" id="BGLB028617-RA">
    <property type="protein sequence ID" value="BGLB028617-PA"/>
    <property type="gene ID" value="BGLB028617"/>
</dbReference>
<dbReference type="Pfam" id="PF00147">
    <property type="entry name" value="Fibrinogen_C"/>
    <property type="match status" value="1"/>
</dbReference>
<evidence type="ECO:0000256" key="1">
    <source>
        <dbReference type="ARBA" id="ARBA00023157"/>
    </source>
</evidence>
<proteinExistence type="predicted"/>
<keyword evidence="1" id="KW-1015">Disulfide bond</keyword>
<dbReference type="CDD" id="cd00087">
    <property type="entry name" value="FReD"/>
    <property type="match status" value="1"/>
</dbReference>
<dbReference type="STRING" id="6526.A0A2C9L9F5"/>
<sequence length="385" mass="43768">MASLPLRLVLLVSMATLIRSSSWLNFTGNSETIRELIQPLKLTCTFQISKNDSENDSQVLFMSIYHETKRVIASISKYQPVATSLYPSVTKVQGQIYHSNESKDSHLQVTWTHPKLSESGKYFCLAHAWNSTSQNSVFDADITVNVIKSSTDDLAVALSYIQDRLDKDGVDSIQISRTSPTLPESCRDVISSEDRVVVTLASGLKVMCDTKTDGGGWIIFQRRINGNVDFYRSWKEYRDGFGSFSIGEFYLGNENIFKLTSRKKYDLRIDLEFNNTKYFALYTRFEILGEQDYYKLQIGGYSGNAGDALTNIHNDKFFSTYDKDNDLDTSGSCAVAYKGAWWYRDCYDSNLNGKWGSDRINWSKLTGVTKSVTFTEMKIREIELD</sequence>
<dbReference type="InterPro" id="IPR050373">
    <property type="entry name" value="Fibrinogen_C-term_domain"/>
</dbReference>
<dbReference type="Proteomes" id="UP000076420">
    <property type="component" value="Unassembled WGS sequence"/>
</dbReference>
<feature type="domain" description="Fibrinogen C-terminal" evidence="3">
    <location>
        <begin position="177"/>
        <end position="383"/>
    </location>
</feature>
<evidence type="ECO:0000313" key="4">
    <source>
        <dbReference type="EnsemblMetazoa" id="BGLB028617-PA"/>
    </source>
</evidence>
<dbReference type="GO" id="GO:0005615">
    <property type="term" value="C:extracellular space"/>
    <property type="evidence" value="ECO:0007669"/>
    <property type="project" value="TreeGrafter"/>
</dbReference>
<evidence type="ECO:0000259" key="3">
    <source>
        <dbReference type="PROSITE" id="PS51406"/>
    </source>
</evidence>
<protein>
    <submittedName>
        <fullName evidence="4">Fibrinogen C-terminal domain-containing protein</fullName>
    </submittedName>
</protein>
<keyword evidence="2" id="KW-0732">Signal</keyword>
<dbReference type="SUPFAM" id="SSF56496">
    <property type="entry name" value="Fibrinogen C-terminal domain-like"/>
    <property type="match status" value="1"/>
</dbReference>
<dbReference type="PROSITE" id="PS51406">
    <property type="entry name" value="FIBRINOGEN_C_2"/>
    <property type="match status" value="1"/>
</dbReference>
<dbReference type="SMART" id="SM00186">
    <property type="entry name" value="FBG"/>
    <property type="match status" value="1"/>
</dbReference>
<dbReference type="InterPro" id="IPR002181">
    <property type="entry name" value="Fibrinogen_a/b/g_C_dom"/>
</dbReference>
<dbReference type="InterPro" id="IPR014716">
    <property type="entry name" value="Fibrinogen_a/b/g_C_1"/>
</dbReference>
<dbReference type="Gene3D" id="3.90.215.10">
    <property type="entry name" value="Gamma Fibrinogen, chain A, domain 1"/>
    <property type="match status" value="1"/>
</dbReference>
<dbReference type="VEuPathDB" id="VectorBase:BGLB028617"/>
<reference evidence="4" key="1">
    <citation type="submission" date="2020-05" db="UniProtKB">
        <authorList>
            <consortium name="EnsemblMetazoa"/>
        </authorList>
    </citation>
    <scope>IDENTIFICATION</scope>
    <source>
        <strain evidence="4">BB02</strain>
    </source>
</reference>
<dbReference type="PANTHER" id="PTHR19143:SF458">
    <property type="entry name" value="FIBRINOGEN C-TERMINAL DOMAIN-CONTAINING PROTEIN-RELATED"/>
    <property type="match status" value="1"/>
</dbReference>
<dbReference type="PANTHER" id="PTHR19143">
    <property type="entry name" value="FIBRINOGEN/TENASCIN/ANGIOPOEITIN"/>
    <property type="match status" value="1"/>
</dbReference>
<name>A0A2C9L9F5_BIOGL</name>
<organism evidence="4 5">
    <name type="scientific">Biomphalaria glabrata</name>
    <name type="common">Bloodfluke planorb</name>
    <name type="synonym">Freshwater snail</name>
    <dbReference type="NCBI Taxonomy" id="6526"/>
    <lineage>
        <taxon>Eukaryota</taxon>
        <taxon>Metazoa</taxon>
        <taxon>Spiralia</taxon>
        <taxon>Lophotrochozoa</taxon>
        <taxon>Mollusca</taxon>
        <taxon>Gastropoda</taxon>
        <taxon>Heterobranchia</taxon>
        <taxon>Euthyneura</taxon>
        <taxon>Panpulmonata</taxon>
        <taxon>Hygrophila</taxon>
        <taxon>Lymnaeoidea</taxon>
        <taxon>Planorbidae</taxon>
        <taxon>Biomphalaria</taxon>
    </lineage>
</organism>
<dbReference type="InterPro" id="IPR020837">
    <property type="entry name" value="Fibrinogen_CS"/>
</dbReference>
<dbReference type="AlphaFoldDB" id="A0A2C9L9F5"/>
<accession>A0A2C9L9F5</accession>